<dbReference type="AlphaFoldDB" id="A0A193LEA6"/>
<organism evidence="3 4">
    <name type="scientific">Woeseia oceani</name>
    <dbReference type="NCBI Taxonomy" id="1548547"/>
    <lineage>
        <taxon>Bacteria</taxon>
        <taxon>Pseudomonadati</taxon>
        <taxon>Pseudomonadota</taxon>
        <taxon>Gammaproteobacteria</taxon>
        <taxon>Woeseiales</taxon>
        <taxon>Woeseiaceae</taxon>
        <taxon>Woeseia</taxon>
    </lineage>
</organism>
<dbReference type="Pfam" id="PF20232">
    <property type="entry name" value="T6SS_FHA_C"/>
    <property type="match status" value="1"/>
</dbReference>
<dbReference type="Pfam" id="PF00498">
    <property type="entry name" value="FHA"/>
    <property type="match status" value="1"/>
</dbReference>
<dbReference type="OrthoDB" id="273564at2"/>
<dbReference type="Proteomes" id="UP000092695">
    <property type="component" value="Chromosome"/>
</dbReference>
<dbReference type="SMART" id="SM00240">
    <property type="entry name" value="FHA"/>
    <property type="match status" value="1"/>
</dbReference>
<accession>A0A193LEA6</accession>
<dbReference type="InterPro" id="IPR008984">
    <property type="entry name" value="SMAD_FHA_dom_sf"/>
</dbReference>
<dbReference type="InterPro" id="IPR000253">
    <property type="entry name" value="FHA_dom"/>
</dbReference>
<keyword evidence="4" id="KW-1185">Reference proteome</keyword>
<dbReference type="EMBL" id="CP016268">
    <property type="protein sequence ID" value="ANO50865.1"/>
    <property type="molecule type" value="Genomic_DNA"/>
</dbReference>
<name>A0A193LEA6_9GAMM</name>
<evidence type="ECO:0000313" key="3">
    <source>
        <dbReference type="EMBL" id="ANO50865.1"/>
    </source>
</evidence>
<reference evidence="3 4" key="1">
    <citation type="submission" date="2016-06" db="EMBL/GenBank/DDBJ databases">
        <title>Complete genome sequence of a deep-branching marine Gamma Proteobacterium Woeseia oceani type strain XK5.</title>
        <authorList>
            <person name="Mu D."/>
            <person name="Du Z."/>
        </authorList>
    </citation>
    <scope>NUCLEOTIDE SEQUENCE [LARGE SCALE GENOMIC DNA]</scope>
    <source>
        <strain evidence="3 4">XK5</strain>
    </source>
</reference>
<evidence type="ECO:0000256" key="1">
    <source>
        <dbReference type="SAM" id="MobiDB-lite"/>
    </source>
</evidence>
<dbReference type="SUPFAM" id="SSF49879">
    <property type="entry name" value="SMAD/FHA domain"/>
    <property type="match status" value="1"/>
</dbReference>
<evidence type="ECO:0000259" key="2">
    <source>
        <dbReference type="PROSITE" id="PS50006"/>
    </source>
</evidence>
<dbReference type="Gene3D" id="2.60.200.20">
    <property type="match status" value="1"/>
</dbReference>
<proteinExistence type="predicted"/>
<dbReference type="InterPro" id="IPR017735">
    <property type="entry name" value="T6SS_FHA"/>
</dbReference>
<protein>
    <recommendedName>
        <fullName evidence="2">FHA domain-containing protein</fullName>
    </recommendedName>
</protein>
<dbReference type="PROSITE" id="PS50006">
    <property type="entry name" value="FHA_DOMAIN"/>
    <property type="match status" value="1"/>
</dbReference>
<sequence>MPLQLKITSEHRRLMAGDAERQFNETGGTIGRGLQSDWILPDNDRFVSSRHAAIDYKNGAYYVADISTNGLFVNDSDEPLGKGNPRRLFSGDRLRMGEFEMLVSIDEGESLSLAMEPDQQVVAEHVDQLVPEEPMRTGIQLLDEEEITGDEAFQSALFGTTRMERERPRVTTAPAKPTPRTKPVANQAAADDDLFAAFLKGAGIDRDDIHASMDPREIMQNAGQVLREFVSGTSELLESRANLKSMFRLDQTTVLPRHNNPLKLAENCNDSIKQLLVGKEGEYLGPIDSVKEVCRDLKFHQDAVIEAMVTSFKEFADRFDPDELQDNFDRTLGRKPLLGTFGKPKYWQLYCELYPIITKSGSGPFPQHIAEEFVRSYEKHIGEYKRVDRKDGKAA</sequence>
<dbReference type="RefSeq" id="WP_068614302.1">
    <property type="nucleotide sequence ID" value="NZ_CP016268.1"/>
</dbReference>
<dbReference type="CDD" id="cd00060">
    <property type="entry name" value="FHA"/>
    <property type="match status" value="1"/>
</dbReference>
<feature type="region of interest" description="Disordered" evidence="1">
    <location>
        <begin position="164"/>
        <end position="185"/>
    </location>
</feature>
<dbReference type="NCBIfam" id="TIGR03354">
    <property type="entry name" value="VI_FHA"/>
    <property type="match status" value="2"/>
</dbReference>
<feature type="domain" description="FHA" evidence="2">
    <location>
        <begin position="28"/>
        <end position="78"/>
    </location>
</feature>
<evidence type="ECO:0000313" key="4">
    <source>
        <dbReference type="Proteomes" id="UP000092695"/>
    </source>
</evidence>
<dbReference type="STRING" id="1548547.BA177_06270"/>
<dbReference type="InterPro" id="IPR046883">
    <property type="entry name" value="T6SS_FHA_C"/>
</dbReference>
<gene>
    <name evidence="3" type="ORF">BA177_06270</name>
</gene>
<dbReference type="KEGG" id="woc:BA177_06270"/>